<evidence type="ECO:0000256" key="3">
    <source>
        <dbReference type="ARBA" id="ARBA00023136"/>
    </source>
</evidence>
<keyword evidence="4 6" id="KW-0807">Transducer</keyword>
<evidence type="ECO:0000313" key="10">
    <source>
        <dbReference type="EMBL" id="KHD86390.1"/>
    </source>
</evidence>
<keyword evidence="3" id="KW-0472">Membrane</keyword>
<dbReference type="AlphaFoldDB" id="A0A0A6VDQ8"/>
<evidence type="ECO:0000256" key="2">
    <source>
        <dbReference type="ARBA" id="ARBA00022475"/>
    </source>
</evidence>
<dbReference type="PROSITE" id="PS50111">
    <property type="entry name" value="CHEMOTAXIS_TRANSDUC_2"/>
    <property type="match status" value="1"/>
</dbReference>
<evidence type="ECO:0000313" key="11">
    <source>
        <dbReference type="Proteomes" id="UP000030588"/>
    </source>
</evidence>
<organism evidence="10 11">
    <name type="scientific">Heyndrickxia ginsengihumi</name>
    <dbReference type="NCBI Taxonomy" id="363870"/>
    <lineage>
        <taxon>Bacteria</taxon>
        <taxon>Bacillati</taxon>
        <taxon>Bacillota</taxon>
        <taxon>Bacilli</taxon>
        <taxon>Bacillales</taxon>
        <taxon>Bacillaceae</taxon>
        <taxon>Heyndrickxia</taxon>
    </lineage>
</organism>
<dbReference type="InterPro" id="IPR004089">
    <property type="entry name" value="MCPsignal_dom"/>
</dbReference>
<sequence>MGFFDWLDFREGLPLWWSYKLNQQEKITIEEIFEGIAKTRVVLLTDWANEQWDFMKYTATEIERASANQLNKYLELRLSQSTYFTELFLIDLEVNVTSSTYKQHIDTSYDKKHFPVYHQAITHVIRTKKHLLYGPFIDPITLAIGPRTSHFHDEVTLLFLQPVFHNGQVHTILAGRIPNDVLGDLIQREAGHVYRDSGDNYLFMVRSFLDETIPQGIALSRSRFEDRTFTLGDNLKDGIHTKHWGIVQVQKHTEFEIRFTDPATNDLHPGVQNTIQHGENLFVQFPGYSDYRHIPVIGKGITFQLPGSLDTWGMMCEADLEEVYRNRSISWSIAKKFALFIFLGLILDQLLHMFTILPSTIKILVELIYAVIATFLFHKQTLMPIVTRMRNMTAIIREIAEGGGDLTRRLDIHLLSHDETGDLGRWVNNLIDTQDHLMSRVKSATYDVEKHNESLREKTLFVEKGSFTVIEQMREMFQGINQQVEDVQAAMLQVDEIGERLNSLERLSQKQLLEAQDQVNTIAEKMNHIVEKVNAALRLTNQFSASSRNIEQIVETIYQIAKRTNMLALNATIEAARAGEYGLGFTIVADEIRKLADQTTIATDEISNMLKQIENNSFLVQKAIQDSNIEVEKGSNFIRIVQDVLTSMSQASATHPNVTEQMRDIIHNIACINEQNAKTVESVDQSTEKMVQLTREAHFDSEKSSLVVATLGNLINKFKLSSNK</sequence>
<keyword evidence="7" id="KW-0175">Coiled coil</keyword>
<evidence type="ECO:0000256" key="4">
    <source>
        <dbReference type="ARBA" id="ARBA00023224"/>
    </source>
</evidence>
<feature type="coiled-coil region" evidence="7">
    <location>
        <begin position="470"/>
        <end position="507"/>
    </location>
</feature>
<dbReference type="InterPro" id="IPR003660">
    <property type="entry name" value="HAMP_dom"/>
</dbReference>
<reference evidence="10 11" key="1">
    <citation type="submission" date="2014-10" db="EMBL/GenBank/DDBJ databases">
        <title>Draft genome of phytase producing Bacillus ginsengihumi strain M2.11.</title>
        <authorList>
            <person name="Toymentseva A."/>
            <person name="Boulygina E.A."/>
            <person name="Kazakov S.V."/>
            <person name="Kayumov I."/>
            <person name="Suleimanova A.D."/>
            <person name="Mardanova A.M."/>
            <person name="Maria S.N."/>
            <person name="Sergey M.Y."/>
            <person name="Sharipova M.R."/>
        </authorList>
    </citation>
    <scope>NUCLEOTIDE SEQUENCE [LARGE SCALE GENOMIC DNA]</scope>
    <source>
        <strain evidence="10 11">M2.11</strain>
    </source>
</reference>
<comment type="subcellular location">
    <subcellularLocation>
        <location evidence="1">Cell membrane</location>
    </subcellularLocation>
</comment>
<comment type="caution">
    <text evidence="10">The sequence shown here is derived from an EMBL/GenBank/DDBJ whole genome shotgun (WGS) entry which is preliminary data.</text>
</comment>
<dbReference type="PANTHER" id="PTHR32089:SF112">
    <property type="entry name" value="LYSOZYME-LIKE PROTEIN-RELATED"/>
    <property type="match status" value="1"/>
</dbReference>
<dbReference type="Gene3D" id="1.10.287.950">
    <property type="entry name" value="Methyl-accepting chemotaxis protein"/>
    <property type="match status" value="1"/>
</dbReference>
<gene>
    <name evidence="10" type="ORF">NG54_03525</name>
</gene>
<dbReference type="PROSITE" id="PS50885">
    <property type="entry name" value="HAMP"/>
    <property type="match status" value="1"/>
</dbReference>
<keyword evidence="2" id="KW-1003">Cell membrane</keyword>
<dbReference type="Pfam" id="PF00015">
    <property type="entry name" value="MCPsignal"/>
    <property type="match status" value="1"/>
</dbReference>
<evidence type="ECO:0000259" key="8">
    <source>
        <dbReference type="PROSITE" id="PS50111"/>
    </source>
</evidence>
<dbReference type="RefSeq" id="WP_035353248.1">
    <property type="nucleotide sequence ID" value="NZ_JBCNCG010000033.1"/>
</dbReference>
<dbReference type="Proteomes" id="UP000030588">
    <property type="component" value="Unassembled WGS sequence"/>
</dbReference>
<proteinExistence type="inferred from homology"/>
<dbReference type="SUPFAM" id="SSF58104">
    <property type="entry name" value="Methyl-accepting chemotaxis protein (MCP) signaling domain"/>
    <property type="match status" value="1"/>
</dbReference>
<name>A0A0A6VDQ8_9BACI</name>
<evidence type="ECO:0000256" key="7">
    <source>
        <dbReference type="SAM" id="Coils"/>
    </source>
</evidence>
<protein>
    <submittedName>
        <fullName evidence="10">Chemotaxis protein</fullName>
    </submittedName>
</protein>
<evidence type="ECO:0000256" key="5">
    <source>
        <dbReference type="ARBA" id="ARBA00029447"/>
    </source>
</evidence>
<dbReference type="OrthoDB" id="2489132at2"/>
<evidence type="ECO:0000256" key="6">
    <source>
        <dbReference type="PROSITE-ProRule" id="PRU00284"/>
    </source>
</evidence>
<feature type="domain" description="Methyl-accepting transducer" evidence="8">
    <location>
        <begin position="458"/>
        <end position="691"/>
    </location>
</feature>
<dbReference type="SMART" id="SM00283">
    <property type="entry name" value="MA"/>
    <property type="match status" value="1"/>
</dbReference>
<evidence type="ECO:0000256" key="1">
    <source>
        <dbReference type="ARBA" id="ARBA00004236"/>
    </source>
</evidence>
<comment type="similarity">
    <text evidence="5">Belongs to the methyl-accepting chemotaxis (MCP) protein family.</text>
</comment>
<dbReference type="STRING" id="363870.NG54_03525"/>
<dbReference type="GO" id="GO:0007165">
    <property type="term" value="P:signal transduction"/>
    <property type="evidence" value="ECO:0007669"/>
    <property type="project" value="UniProtKB-KW"/>
</dbReference>
<dbReference type="PANTHER" id="PTHR32089">
    <property type="entry name" value="METHYL-ACCEPTING CHEMOTAXIS PROTEIN MCPB"/>
    <property type="match status" value="1"/>
</dbReference>
<evidence type="ECO:0000259" key="9">
    <source>
        <dbReference type="PROSITE" id="PS50885"/>
    </source>
</evidence>
<accession>A0A0A6VDQ8</accession>
<dbReference type="GO" id="GO:0005886">
    <property type="term" value="C:plasma membrane"/>
    <property type="evidence" value="ECO:0007669"/>
    <property type="project" value="UniProtKB-SubCell"/>
</dbReference>
<feature type="domain" description="HAMP" evidence="9">
    <location>
        <begin position="383"/>
        <end position="439"/>
    </location>
</feature>
<dbReference type="EMBL" id="JRUN01000006">
    <property type="protein sequence ID" value="KHD86390.1"/>
    <property type="molecule type" value="Genomic_DNA"/>
</dbReference>